<feature type="transmembrane region" description="Helical" evidence="1">
    <location>
        <begin position="185"/>
        <end position="205"/>
    </location>
</feature>
<evidence type="ECO:0000313" key="2">
    <source>
        <dbReference type="EMBL" id="WOW94860.1"/>
    </source>
</evidence>
<dbReference type="Proteomes" id="UP000192016">
    <property type="component" value="Plasmid pUC109A"/>
</dbReference>
<keyword evidence="1" id="KW-1133">Transmembrane helix</keyword>
<feature type="transmembrane region" description="Helical" evidence="1">
    <location>
        <begin position="211"/>
        <end position="232"/>
    </location>
</feature>
<accession>A0AAJ6N3J6</accession>
<feature type="transmembrane region" description="Helical" evidence="1">
    <location>
        <begin position="131"/>
        <end position="149"/>
    </location>
</feature>
<geneLocation type="plasmid" evidence="2 3">
    <name>pUC109A</name>
</geneLocation>
<organism evidence="2 3">
    <name type="scientific">Lactococcus lactis subsp. cremoris</name>
    <name type="common">Streptococcus cremoris</name>
    <dbReference type="NCBI Taxonomy" id="1359"/>
    <lineage>
        <taxon>Bacteria</taxon>
        <taxon>Bacillati</taxon>
        <taxon>Bacillota</taxon>
        <taxon>Bacilli</taxon>
        <taxon>Lactobacillales</taxon>
        <taxon>Streptococcaceae</taxon>
        <taxon>Lactococcus</taxon>
    </lineage>
</organism>
<evidence type="ECO:0000256" key="1">
    <source>
        <dbReference type="SAM" id="Phobius"/>
    </source>
</evidence>
<sequence length="250" mass="26807">MDLFKVLGGQEADFNTNAWKYVTDVLSSSTVKVGTYLIIFFLIFEIAKIFEEANRNNEGTVVPITMLQAGVTACLAGAMVASVHLIFPFINSISAGAISLIKDLGTYNVISPSSPSAPSIWDGLGKIMAWVIEYLAGTVASIIVLVVIVMRTLQMYIYTILAPIAFSSFASREYRSIGISFLKQYCAVCLQGFVILIILGISNYFSAPNGSGTLAGGLVAIIKPIVVAVLVFQSGRIAVKGHLKMLVLGH</sequence>
<evidence type="ECO:0008006" key="4">
    <source>
        <dbReference type="Google" id="ProtNLM"/>
    </source>
</evidence>
<dbReference type="EMBL" id="CP016707">
    <property type="protein sequence ID" value="WOW94860.1"/>
    <property type="molecule type" value="Genomic_DNA"/>
</dbReference>
<keyword evidence="2" id="KW-0614">Plasmid</keyword>
<feature type="transmembrane region" description="Helical" evidence="1">
    <location>
        <begin position="62"/>
        <end position="87"/>
    </location>
</feature>
<feature type="transmembrane region" description="Helical" evidence="1">
    <location>
        <begin position="33"/>
        <end position="50"/>
    </location>
</feature>
<keyword evidence="1" id="KW-0472">Membrane</keyword>
<reference evidence="2 3" key="1">
    <citation type="journal article" date="2017" name="BMC Genomics">
        <title>Comparative and functional genomics of the Lactococcus lactis taxon; insights into evolution and niche adaptation.</title>
        <authorList>
            <person name="Kelleher P."/>
            <person name="Bottacini F."/>
            <person name="Mahony J."/>
            <person name="Kilcawley K.N."/>
            <person name="van Sinderen D."/>
        </authorList>
    </citation>
    <scope>NUCLEOTIDE SEQUENCE [LARGE SCALE GENOMIC DNA]</scope>
    <source>
        <strain evidence="2 3">UC109</strain>
    </source>
</reference>
<dbReference type="RefSeq" id="WP_081172557.1">
    <property type="nucleotide sequence ID" value="NZ_CP016707.2"/>
</dbReference>
<keyword evidence="1" id="KW-0812">Transmembrane</keyword>
<dbReference type="AlphaFoldDB" id="A0AAJ6N3J6"/>
<name>A0AAJ6N3J6_LACLC</name>
<protein>
    <recommendedName>
        <fullName evidence="4">TrbL/VirB6 plasmid conjugal transfer protein</fullName>
    </recommendedName>
</protein>
<proteinExistence type="predicted"/>
<evidence type="ECO:0000313" key="3">
    <source>
        <dbReference type="Proteomes" id="UP000192016"/>
    </source>
</evidence>
<gene>
    <name evidence="2" type="ORF">LLUC109_03310</name>
</gene>